<dbReference type="PANTHER" id="PTHR11926:SF1412">
    <property type="entry name" value="UDP-GLYCOSYLTRANSFERASE 83A1-LIKE"/>
    <property type="match status" value="1"/>
</dbReference>
<comment type="caution">
    <text evidence="3">The sequence shown here is derived from an EMBL/GenBank/DDBJ whole genome shotgun (WGS) entry which is preliminary data.</text>
</comment>
<dbReference type="Pfam" id="PF00201">
    <property type="entry name" value="UDPGT"/>
    <property type="match status" value="1"/>
</dbReference>
<evidence type="ECO:0000313" key="3">
    <source>
        <dbReference type="EMBL" id="GEU84828.1"/>
    </source>
</evidence>
<proteinExistence type="inferred from homology"/>
<keyword evidence="2 3" id="KW-0808">Transferase</keyword>
<dbReference type="PANTHER" id="PTHR11926">
    <property type="entry name" value="GLUCOSYL/GLUCURONOSYL TRANSFERASES"/>
    <property type="match status" value="1"/>
</dbReference>
<evidence type="ECO:0000256" key="2">
    <source>
        <dbReference type="ARBA" id="ARBA00022679"/>
    </source>
</evidence>
<organism evidence="3">
    <name type="scientific">Tanacetum cinerariifolium</name>
    <name type="common">Dalmatian daisy</name>
    <name type="synonym">Chrysanthemum cinerariifolium</name>
    <dbReference type="NCBI Taxonomy" id="118510"/>
    <lineage>
        <taxon>Eukaryota</taxon>
        <taxon>Viridiplantae</taxon>
        <taxon>Streptophyta</taxon>
        <taxon>Embryophyta</taxon>
        <taxon>Tracheophyta</taxon>
        <taxon>Spermatophyta</taxon>
        <taxon>Magnoliopsida</taxon>
        <taxon>eudicotyledons</taxon>
        <taxon>Gunneridae</taxon>
        <taxon>Pentapetalae</taxon>
        <taxon>asterids</taxon>
        <taxon>campanulids</taxon>
        <taxon>Asterales</taxon>
        <taxon>Asteraceae</taxon>
        <taxon>Asteroideae</taxon>
        <taxon>Anthemideae</taxon>
        <taxon>Anthemidinae</taxon>
        <taxon>Tanacetum</taxon>
    </lineage>
</organism>
<dbReference type="Gene3D" id="3.40.50.2000">
    <property type="entry name" value="Glycogen Phosphorylase B"/>
    <property type="match status" value="2"/>
</dbReference>
<protein>
    <submittedName>
        <fullName evidence="3">UDP-glycosyltransferase 83A1-like</fullName>
    </submittedName>
</protein>
<dbReference type="FunFam" id="3.40.50.2000:FF:000061">
    <property type="entry name" value="UDP-glycosyltransferase 83A1"/>
    <property type="match status" value="1"/>
</dbReference>
<evidence type="ECO:0000256" key="1">
    <source>
        <dbReference type="ARBA" id="ARBA00009995"/>
    </source>
</evidence>
<dbReference type="CDD" id="cd03784">
    <property type="entry name" value="GT1_Gtf-like"/>
    <property type="match status" value="1"/>
</dbReference>
<comment type="similarity">
    <text evidence="1">Belongs to the UDP-glycosyltransferase family.</text>
</comment>
<reference evidence="3" key="1">
    <citation type="journal article" date="2019" name="Sci. Rep.">
        <title>Draft genome of Tanacetum cinerariifolium, the natural source of mosquito coil.</title>
        <authorList>
            <person name="Yamashiro T."/>
            <person name="Shiraishi A."/>
            <person name="Satake H."/>
            <person name="Nakayama K."/>
        </authorList>
    </citation>
    <scope>NUCLEOTIDE SEQUENCE</scope>
</reference>
<dbReference type="FunFam" id="3.40.50.2000:FF:000108">
    <property type="entry name" value="UDP-glycosyltransferase 83A1"/>
    <property type="match status" value="1"/>
</dbReference>
<accession>A0A6L2NEZ5</accession>
<gene>
    <name evidence="3" type="ORF">Tci_056806</name>
</gene>
<name>A0A6L2NEZ5_TANCI</name>
<dbReference type="GO" id="GO:0080043">
    <property type="term" value="F:quercetin 3-O-glucosyltransferase activity"/>
    <property type="evidence" value="ECO:0007669"/>
    <property type="project" value="TreeGrafter"/>
</dbReference>
<dbReference type="GO" id="GO:0080044">
    <property type="term" value="F:quercetin 7-O-glucosyltransferase activity"/>
    <property type="evidence" value="ECO:0007669"/>
    <property type="project" value="TreeGrafter"/>
</dbReference>
<dbReference type="AlphaFoldDB" id="A0A6L2NEZ5"/>
<dbReference type="SUPFAM" id="SSF53756">
    <property type="entry name" value="UDP-Glycosyltransferase/glycogen phosphorylase"/>
    <property type="match status" value="1"/>
</dbReference>
<sequence length="446" mass="49801">MELAQCLVEQGVKVTFVNTEAIHQKVVTSTWLEKNGHNNLLQMVSIPDGLEPWEDRNDWGKLAKSMLQSMPSKFEELIETINKEDNNKCTCIIADPFMGWAIRIAKKMGIKRAALSTTSNATLAAIMNLHKFIDEGIIDKDGVPLNDQIIQLSENMPPVRSLNLPWAVGDSAKIKAVFPFIVGVVEGVNLAEQLICNSTTELEPGPFSFHPQLLPIGPLLASNRLAVQAGHLWQEDSTCLAWLDKQQPCSVIYIAFGSTTMFNQTQFEELAFGLELSNKPFLWVVRAGMTNETTTTFPNGYMERVGSRGKIVTWAPQQKVLAHPSIACFLSHCGWNSTLEGVTNGLPFLCWPYFSDQHMNESYICDFWKNGLGFNKDEDGIITKEEIKSKVEQILSDKAFKTKALEIKENVTSSVKEGGNSHKNLSNFIRWVKEKDACVFAQPNSV</sequence>
<dbReference type="EMBL" id="BKCJ010008978">
    <property type="protein sequence ID" value="GEU84828.1"/>
    <property type="molecule type" value="Genomic_DNA"/>
</dbReference>
<dbReference type="InterPro" id="IPR002213">
    <property type="entry name" value="UDP_glucos_trans"/>
</dbReference>